<evidence type="ECO:0000259" key="11">
    <source>
        <dbReference type="PROSITE" id="PS50110"/>
    </source>
</evidence>
<dbReference type="EMBL" id="JAHLQF010000001">
    <property type="protein sequence ID" value="MBU5482896.1"/>
    <property type="molecule type" value="Genomic_DNA"/>
</dbReference>
<keyword evidence="13" id="KW-1185">Reference proteome</keyword>
<protein>
    <recommendedName>
        <fullName evidence="9">Transcriptional regulatory protein</fullName>
    </recommendedName>
</protein>
<dbReference type="Pfam" id="PF20714">
    <property type="entry name" value="HTH_64"/>
    <property type="match status" value="1"/>
</dbReference>
<evidence type="ECO:0000256" key="6">
    <source>
        <dbReference type="ARBA" id="ARBA00023125"/>
    </source>
</evidence>
<dbReference type="PIRSF" id="PIRSF006171">
    <property type="entry name" value="RR_citrat_malat"/>
    <property type="match status" value="1"/>
</dbReference>
<dbReference type="PANTHER" id="PTHR45526:SF1">
    <property type="entry name" value="TRANSCRIPTIONAL REGULATORY PROTEIN DCUR-RELATED"/>
    <property type="match status" value="1"/>
</dbReference>
<evidence type="ECO:0000256" key="10">
    <source>
        <dbReference type="PROSITE-ProRule" id="PRU00169"/>
    </source>
</evidence>
<dbReference type="Pfam" id="PF00072">
    <property type="entry name" value="Response_reg"/>
    <property type="match status" value="1"/>
</dbReference>
<evidence type="ECO:0000256" key="3">
    <source>
        <dbReference type="ARBA" id="ARBA00022553"/>
    </source>
</evidence>
<comment type="caution">
    <text evidence="12">The sequence shown here is derived from an EMBL/GenBank/DDBJ whole genome shotgun (WGS) entry which is preliminary data.</text>
</comment>
<comment type="subcellular location">
    <subcellularLocation>
        <location evidence="1 9">Cytoplasm</location>
    </subcellularLocation>
</comment>
<dbReference type="InterPro" id="IPR001789">
    <property type="entry name" value="Sig_transdc_resp-reg_receiver"/>
</dbReference>
<evidence type="ECO:0000256" key="4">
    <source>
        <dbReference type="ARBA" id="ARBA00023012"/>
    </source>
</evidence>
<organism evidence="12 13">
    <name type="scientific">Clostridium mobile</name>
    <dbReference type="NCBI Taxonomy" id="2841512"/>
    <lineage>
        <taxon>Bacteria</taxon>
        <taxon>Bacillati</taxon>
        <taxon>Bacillota</taxon>
        <taxon>Clostridia</taxon>
        <taxon>Eubacteriales</taxon>
        <taxon>Clostridiaceae</taxon>
        <taxon>Clostridium</taxon>
    </lineage>
</organism>
<keyword evidence="6 9" id="KW-0238">DNA-binding</keyword>
<dbReference type="InterPro" id="IPR024187">
    <property type="entry name" value="Sig_transdc_resp-reg_cit/mal"/>
</dbReference>
<evidence type="ECO:0000256" key="8">
    <source>
        <dbReference type="ARBA" id="ARBA00023163"/>
    </source>
</evidence>
<reference evidence="12 13" key="1">
    <citation type="submission" date="2021-06" db="EMBL/GenBank/DDBJ databases">
        <authorList>
            <person name="Sun Q."/>
            <person name="Li D."/>
        </authorList>
    </citation>
    <scope>NUCLEOTIDE SEQUENCE [LARGE SCALE GENOMIC DNA]</scope>
    <source>
        <strain evidence="12 13">MSJ-11</strain>
    </source>
</reference>
<dbReference type="SMART" id="SM00448">
    <property type="entry name" value="REC"/>
    <property type="match status" value="1"/>
</dbReference>
<dbReference type="InterPro" id="IPR051271">
    <property type="entry name" value="2C-system_Tx_regulators"/>
</dbReference>
<accession>A0ABS6ECI0</accession>
<feature type="domain" description="Response regulatory" evidence="11">
    <location>
        <begin position="3"/>
        <end position="119"/>
    </location>
</feature>
<keyword evidence="3 10" id="KW-0597">Phosphoprotein</keyword>
<evidence type="ECO:0000256" key="9">
    <source>
        <dbReference type="PIRNR" id="PIRNR006171"/>
    </source>
</evidence>
<dbReference type="RefSeq" id="WP_216437310.1">
    <property type="nucleotide sequence ID" value="NZ_JAHLQF010000001.1"/>
</dbReference>
<gene>
    <name evidence="12" type="ORF">KQI86_01075</name>
</gene>
<keyword evidence="4 9" id="KW-0902">Two-component regulatory system</keyword>
<dbReference type="InterPro" id="IPR048714">
    <property type="entry name" value="DpiA-like_HTH"/>
</dbReference>
<evidence type="ECO:0000256" key="2">
    <source>
        <dbReference type="ARBA" id="ARBA00022490"/>
    </source>
</evidence>
<keyword evidence="5 9" id="KW-0805">Transcription regulation</keyword>
<name>A0ABS6ECI0_9CLOT</name>
<keyword evidence="7 9" id="KW-0010">Activator</keyword>
<proteinExistence type="predicted"/>
<dbReference type="PROSITE" id="PS50110">
    <property type="entry name" value="RESPONSE_REGULATORY"/>
    <property type="match status" value="1"/>
</dbReference>
<evidence type="ECO:0000256" key="5">
    <source>
        <dbReference type="ARBA" id="ARBA00023015"/>
    </source>
</evidence>
<feature type="modified residue" description="4-aspartylphosphate" evidence="10">
    <location>
        <position position="54"/>
    </location>
</feature>
<evidence type="ECO:0000256" key="7">
    <source>
        <dbReference type="ARBA" id="ARBA00023159"/>
    </source>
</evidence>
<evidence type="ECO:0000313" key="13">
    <source>
        <dbReference type="Proteomes" id="UP000726170"/>
    </source>
</evidence>
<dbReference type="PANTHER" id="PTHR45526">
    <property type="entry name" value="TRANSCRIPTIONAL REGULATORY PROTEIN DPIA"/>
    <property type="match status" value="1"/>
</dbReference>
<evidence type="ECO:0000313" key="12">
    <source>
        <dbReference type="EMBL" id="MBU5482896.1"/>
    </source>
</evidence>
<keyword evidence="2 9" id="KW-0963">Cytoplasm</keyword>
<dbReference type="Proteomes" id="UP000726170">
    <property type="component" value="Unassembled WGS sequence"/>
</dbReference>
<dbReference type="CDD" id="cd19925">
    <property type="entry name" value="REC_citrate_TCS"/>
    <property type="match status" value="1"/>
</dbReference>
<evidence type="ECO:0000256" key="1">
    <source>
        <dbReference type="ARBA" id="ARBA00004496"/>
    </source>
</evidence>
<keyword evidence="8 9" id="KW-0804">Transcription</keyword>
<sequence length="232" mass="27304">MIKVMIVEDDPMVREINAKFLKKIEGFTLSKAVGSLGEAYDYINKDKPDLILLDIYIPRENGMDFLKYLRKNEIYCDVILITADKSKNSVREAFMYGAVDYLIKPFTFQRFEEAMKGYRERYEKLRSTELIEQSTIDEFINNVVQEEEEKEYSGSIEELDKGLNRFTYSKIWSCINTRGDKYFTADEIAGDLGMARITLRRYLEYMSKENKLSIKLEYGKVGRPKHMYKINL</sequence>